<keyword evidence="1" id="KW-0472">Membrane</keyword>
<feature type="transmembrane region" description="Helical" evidence="1">
    <location>
        <begin position="210"/>
        <end position="230"/>
    </location>
</feature>
<reference evidence="4" key="1">
    <citation type="journal article" date="2014" name="Proc. Natl. Acad. Sci. U.S.A.">
        <title>Extensive sampling of basidiomycete genomes demonstrates inadequacy of the white-rot/brown-rot paradigm for wood decay fungi.</title>
        <authorList>
            <person name="Riley R."/>
            <person name="Salamov A.A."/>
            <person name="Brown D.W."/>
            <person name="Nagy L.G."/>
            <person name="Floudas D."/>
            <person name="Held B.W."/>
            <person name="Levasseur A."/>
            <person name="Lombard V."/>
            <person name="Morin E."/>
            <person name="Otillar R."/>
            <person name="Lindquist E.A."/>
            <person name="Sun H."/>
            <person name="LaButti K.M."/>
            <person name="Schmutz J."/>
            <person name="Jabbour D."/>
            <person name="Luo H."/>
            <person name="Baker S.E."/>
            <person name="Pisabarro A.G."/>
            <person name="Walton J.D."/>
            <person name="Blanchette R.A."/>
            <person name="Henrissat B."/>
            <person name="Martin F."/>
            <person name="Cullen D."/>
            <person name="Hibbett D.S."/>
            <person name="Grigoriev I.V."/>
        </authorList>
    </citation>
    <scope>NUCLEOTIDE SEQUENCE [LARGE SCALE GENOMIC DNA]</scope>
    <source>
        <strain evidence="4">CBS 339.88</strain>
    </source>
</reference>
<dbReference type="OrthoDB" id="2661932at2759"/>
<sequence>MSASISAPLVSIADLNGIQIVLCTRLASAAVIIYDHFVTFDREVAAIWPRRWSLAKILFLTNRYFALTVAIFIIYSTHSYSTSERSSDIHQGHLLTYLPETMYVWKIFGFILLHIPIDRNEFNLGLLLIQYEGWVGLFSFMLTQGILQLRLYALYSMDKKILGFTLAFHLVCLITSAWIMEVAAAAIATIQTSVGLFCISHNYPTYFYSFWIPLLLSEILLCTLAVVRGIRESSNANGSILQRGRRLVDILIRDSVIYFIGVGVVYLICMVVWINETGIYLQAPITFPIVISSTLGSRLILNIREADTISYRSRFSSFCIEETLRFKSGGNNVSNLTSACEEGLVVTEWNTSGAQ</sequence>
<accession>A0A067SEX1</accession>
<keyword evidence="1" id="KW-0812">Transmembrane</keyword>
<evidence type="ECO:0000313" key="4">
    <source>
        <dbReference type="Proteomes" id="UP000027222"/>
    </source>
</evidence>
<feature type="transmembrane region" description="Helical" evidence="1">
    <location>
        <begin position="251"/>
        <end position="273"/>
    </location>
</feature>
<proteinExistence type="predicted"/>
<gene>
    <name evidence="3" type="ORF">GALMADRAFT_145477</name>
</gene>
<feature type="transmembrane region" description="Helical" evidence="1">
    <location>
        <begin position="167"/>
        <end position="190"/>
    </location>
</feature>
<feature type="transmembrane region" description="Helical" evidence="1">
    <location>
        <begin position="12"/>
        <end position="34"/>
    </location>
</feature>
<evidence type="ECO:0000313" key="3">
    <source>
        <dbReference type="EMBL" id="KDR69431.1"/>
    </source>
</evidence>
<feature type="transmembrane region" description="Helical" evidence="1">
    <location>
        <begin position="279"/>
        <end position="301"/>
    </location>
</feature>
<dbReference type="InterPro" id="IPR045340">
    <property type="entry name" value="DUF6533"/>
</dbReference>
<dbReference type="AlphaFoldDB" id="A0A067SEX1"/>
<dbReference type="EMBL" id="KL142402">
    <property type="protein sequence ID" value="KDR69431.1"/>
    <property type="molecule type" value="Genomic_DNA"/>
</dbReference>
<feature type="domain" description="DUF6533" evidence="2">
    <location>
        <begin position="23"/>
        <end position="67"/>
    </location>
</feature>
<feature type="transmembrane region" description="Helical" evidence="1">
    <location>
        <begin position="135"/>
        <end position="155"/>
    </location>
</feature>
<keyword evidence="1" id="KW-1133">Transmembrane helix</keyword>
<evidence type="ECO:0000256" key="1">
    <source>
        <dbReference type="SAM" id="Phobius"/>
    </source>
</evidence>
<name>A0A067SEX1_GALM3</name>
<feature type="transmembrane region" description="Helical" evidence="1">
    <location>
        <begin position="54"/>
        <end position="75"/>
    </location>
</feature>
<keyword evidence="4" id="KW-1185">Reference proteome</keyword>
<organism evidence="3 4">
    <name type="scientific">Galerina marginata (strain CBS 339.88)</name>
    <dbReference type="NCBI Taxonomy" id="685588"/>
    <lineage>
        <taxon>Eukaryota</taxon>
        <taxon>Fungi</taxon>
        <taxon>Dikarya</taxon>
        <taxon>Basidiomycota</taxon>
        <taxon>Agaricomycotina</taxon>
        <taxon>Agaricomycetes</taxon>
        <taxon>Agaricomycetidae</taxon>
        <taxon>Agaricales</taxon>
        <taxon>Agaricineae</taxon>
        <taxon>Strophariaceae</taxon>
        <taxon>Galerina</taxon>
    </lineage>
</organism>
<dbReference type="HOGENOM" id="CLU_035509_15_2_1"/>
<evidence type="ECO:0000259" key="2">
    <source>
        <dbReference type="Pfam" id="PF20151"/>
    </source>
</evidence>
<dbReference type="Proteomes" id="UP000027222">
    <property type="component" value="Unassembled WGS sequence"/>
</dbReference>
<dbReference type="Pfam" id="PF20151">
    <property type="entry name" value="DUF6533"/>
    <property type="match status" value="1"/>
</dbReference>
<protein>
    <recommendedName>
        <fullName evidence="2">DUF6533 domain-containing protein</fullName>
    </recommendedName>
</protein>